<accession>A0A7J8RZ97</accession>
<dbReference type="Proteomes" id="UP000593561">
    <property type="component" value="Unassembled WGS sequence"/>
</dbReference>
<proteinExistence type="predicted"/>
<dbReference type="InterPro" id="IPR019557">
    <property type="entry name" value="AminoTfrase-like_pln_mobile"/>
</dbReference>
<protein>
    <recommendedName>
        <fullName evidence="1">Aminotransferase-like plant mobile domain-containing protein</fullName>
    </recommendedName>
</protein>
<comment type="caution">
    <text evidence="2">The sequence shown here is derived from an EMBL/GenBank/DDBJ whole genome shotgun (WGS) entry which is preliminary data.</text>
</comment>
<organism evidence="2 3">
    <name type="scientific">Gossypium davidsonii</name>
    <name type="common">Davidson's cotton</name>
    <name type="synonym">Gossypium klotzschianum subsp. davidsonii</name>
    <dbReference type="NCBI Taxonomy" id="34287"/>
    <lineage>
        <taxon>Eukaryota</taxon>
        <taxon>Viridiplantae</taxon>
        <taxon>Streptophyta</taxon>
        <taxon>Embryophyta</taxon>
        <taxon>Tracheophyta</taxon>
        <taxon>Spermatophyta</taxon>
        <taxon>Magnoliopsida</taxon>
        <taxon>eudicotyledons</taxon>
        <taxon>Gunneridae</taxon>
        <taxon>Pentapetalae</taxon>
        <taxon>rosids</taxon>
        <taxon>malvids</taxon>
        <taxon>Malvales</taxon>
        <taxon>Malvaceae</taxon>
        <taxon>Malvoideae</taxon>
        <taxon>Gossypium</taxon>
    </lineage>
</organism>
<reference evidence="2 3" key="1">
    <citation type="journal article" date="2019" name="Genome Biol. Evol.">
        <title>Insights into the evolution of the New World diploid cottons (Gossypium, subgenus Houzingenia) based on genome sequencing.</title>
        <authorList>
            <person name="Grover C.E."/>
            <person name="Arick M.A. 2nd"/>
            <person name="Thrash A."/>
            <person name="Conover J.L."/>
            <person name="Sanders W.S."/>
            <person name="Peterson D.G."/>
            <person name="Frelichowski J.E."/>
            <person name="Scheffler J.A."/>
            <person name="Scheffler B.E."/>
            <person name="Wendel J.F."/>
        </authorList>
    </citation>
    <scope>NUCLEOTIDE SEQUENCE [LARGE SCALE GENOMIC DNA]</scope>
    <source>
        <strain evidence="2">27</strain>
        <tissue evidence="2">Leaf</tissue>
    </source>
</reference>
<evidence type="ECO:0000313" key="2">
    <source>
        <dbReference type="EMBL" id="MBA0619197.1"/>
    </source>
</evidence>
<evidence type="ECO:0000313" key="3">
    <source>
        <dbReference type="Proteomes" id="UP000593561"/>
    </source>
</evidence>
<dbReference type="EMBL" id="JABFAC010000007">
    <property type="protein sequence ID" value="MBA0619197.1"/>
    <property type="molecule type" value="Genomic_DNA"/>
</dbReference>
<name>A0A7J8RZ97_GOSDV</name>
<gene>
    <name evidence="2" type="ORF">Godav_028414</name>
</gene>
<dbReference type="Pfam" id="PF10536">
    <property type="entry name" value="PMD"/>
    <property type="match status" value="1"/>
</dbReference>
<feature type="domain" description="Aminotransferase-like plant mobile" evidence="1">
    <location>
        <begin position="39"/>
        <end position="134"/>
    </location>
</feature>
<sequence length="135" mass="15502">MHNKYQALWEHFGIYNAILSSKYHIKQHKELVLGIVEKCWGFSVLGESILSPLKTKQLVEIEGKLIKGSKKAARGRCMFASPKDWMDYFMGTGHELEHEAFLSLWLSNFVFVTSTSIYYVGKHVFPIVIHLARGN</sequence>
<evidence type="ECO:0000259" key="1">
    <source>
        <dbReference type="Pfam" id="PF10536"/>
    </source>
</evidence>
<dbReference type="AlphaFoldDB" id="A0A7J8RZ97"/>
<keyword evidence="3" id="KW-1185">Reference proteome</keyword>